<organism evidence="1 2">
    <name type="scientific">Cryptosporidium andersoni</name>
    <dbReference type="NCBI Taxonomy" id="117008"/>
    <lineage>
        <taxon>Eukaryota</taxon>
        <taxon>Sar</taxon>
        <taxon>Alveolata</taxon>
        <taxon>Apicomplexa</taxon>
        <taxon>Conoidasida</taxon>
        <taxon>Coccidia</taxon>
        <taxon>Eucoccidiorida</taxon>
        <taxon>Eimeriorina</taxon>
        <taxon>Cryptosporidiidae</taxon>
        <taxon>Cryptosporidium</taxon>
    </lineage>
</organism>
<keyword evidence="2" id="KW-1185">Reference proteome</keyword>
<sequence>MLIITLTAIGVLVVYFSLVRIFQNSVSYWVQNKSQEILVTEEMSQDLDVGNKQPRILMEDNSDSNKLLQGWNPVATKRGPKLPVKLQDSDQELYEETIKPREVEENSNYLVNIRNLLNRIISDNFRDKISENIEDDLNILYNELLPFILSTVTVYIIDTDNYLKCFKKLLDTRININLNIQDSDIIITSLKGDSLSNLKKQIELVRNKIESISKSFTNSRTEFGLTKRPLILYIMIENNIFGNSARNLLNLRENEILIKPSGPLNDETSTYILPPIMEKIDCTPDIMRSDGKIETHSNYLSILDVDHLDLSDPTQRSIELLANFDCLYNELIIKQKFLFNLGIKDIINSVKLKETLMVDIIRNMKILKTINKKNNWIIIQDSEMYNKIEVHSDISTDINKYLMPSSILKNAIFCLVLDPIRTSINEDISLNSFWDSIRYGCIPILLTEYGLNNILPYSRIFYWPDFVIEINISKFHSSKNIARDLANEIVHIINNKSDIEIYNMLIKITSIRRLLFGSNGINLMLAEILRDLVMDIIQEKNKDSK</sequence>
<name>A0A1J4MWU4_9CRYT</name>
<gene>
    <name evidence="1" type="ORF">cand_009660</name>
</gene>
<reference evidence="1 2" key="1">
    <citation type="submission" date="2016-10" db="EMBL/GenBank/DDBJ databases">
        <title>Reductive evolution of mitochondrial metabolism and differential evolution of invasion-related proteins in Cryptosporidium.</title>
        <authorList>
            <person name="Liu S."/>
            <person name="Roellig D.M."/>
            <person name="Guo Y."/>
            <person name="Li N."/>
            <person name="Frace M.A."/>
            <person name="Tang K."/>
            <person name="Zhang L."/>
            <person name="Feng Y."/>
            <person name="Xiao L."/>
        </authorList>
    </citation>
    <scope>NUCLEOTIDE SEQUENCE [LARGE SCALE GENOMIC DNA]</scope>
    <source>
        <strain evidence="1">30847</strain>
    </source>
</reference>
<dbReference type="GeneID" id="92365151"/>
<dbReference type="Proteomes" id="UP000186804">
    <property type="component" value="Unassembled WGS sequence"/>
</dbReference>
<comment type="caution">
    <text evidence="1">The sequence shown here is derived from an EMBL/GenBank/DDBJ whole genome shotgun (WGS) entry which is preliminary data.</text>
</comment>
<evidence type="ECO:0000313" key="1">
    <source>
        <dbReference type="EMBL" id="OII77381.1"/>
    </source>
</evidence>
<dbReference type="OrthoDB" id="10295065at2759"/>
<evidence type="ECO:0000313" key="2">
    <source>
        <dbReference type="Proteomes" id="UP000186804"/>
    </source>
</evidence>
<accession>A0A1J4MWU4</accession>
<evidence type="ECO:0008006" key="3">
    <source>
        <dbReference type="Google" id="ProtNLM"/>
    </source>
</evidence>
<dbReference type="EMBL" id="LRBS01000038">
    <property type="protein sequence ID" value="OII77381.1"/>
    <property type="molecule type" value="Genomic_DNA"/>
</dbReference>
<dbReference type="RefSeq" id="XP_067069227.1">
    <property type="nucleotide sequence ID" value="XM_067211206.1"/>
</dbReference>
<dbReference type="VEuPathDB" id="CryptoDB:cand_009660"/>
<dbReference type="AlphaFoldDB" id="A0A1J4MWU4"/>
<proteinExistence type="predicted"/>
<protein>
    <recommendedName>
        <fullName evidence="3">Exostosin GT47 domain-containing protein</fullName>
    </recommendedName>
</protein>